<reference evidence="7" key="1">
    <citation type="journal article" date="2019" name="Int. J. Syst. Evol. Microbiol.">
        <title>The Global Catalogue of Microorganisms (GCM) 10K type strain sequencing project: providing services to taxonomists for standard genome sequencing and annotation.</title>
        <authorList>
            <consortium name="The Broad Institute Genomics Platform"/>
            <consortium name="The Broad Institute Genome Sequencing Center for Infectious Disease"/>
            <person name="Wu L."/>
            <person name="Ma J."/>
        </authorList>
    </citation>
    <scope>NUCLEOTIDE SEQUENCE [LARGE SCALE GENOMIC DNA]</scope>
    <source>
        <strain evidence="7">CGMCC 4.1530</strain>
    </source>
</reference>
<sequence>MSGYAQWLTQLAETSRQLQALAEAQQWTELTALVAGYRQLAASPPDCSSGEKEYYRTQQQFLLAEHQHLSAVIRQAIQDTSVLLSQGRQQQKVLKAYFSV</sequence>
<dbReference type="Gene3D" id="1.20.58.380">
    <property type="entry name" value="Flagellar protein flit"/>
    <property type="match status" value="1"/>
</dbReference>
<evidence type="ECO:0000256" key="5">
    <source>
        <dbReference type="ARBA" id="ARBA00093797"/>
    </source>
</evidence>
<keyword evidence="7" id="KW-1185">Reference proteome</keyword>
<gene>
    <name evidence="6" type="ORF">ACFP73_00165</name>
</gene>
<dbReference type="Pfam" id="PF05400">
    <property type="entry name" value="FliT"/>
    <property type="match status" value="1"/>
</dbReference>
<proteinExistence type="predicted"/>
<evidence type="ECO:0000313" key="6">
    <source>
        <dbReference type="EMBL" id="MFC6360530.1"/>
    </source>
</evidence>
<accession>A0ABW1VIY3</accession>
<dbReference type="RefSeq" id="WP_212709176.1">
    <property type="nucleotide sequence ID" value="NZ_BAAAFW010000017.1"/>
</dbReference>
<evidence type="ECO:0000256" key="1">
    <source>
        <dbReference type="ARBA" id="ARBA00004514"/>
    </source>
</evidence>
<organism evidence="6 7">
    <name type="scientific">Tatumella punctata</name>
    <dbReference type="NCBI Taxonomy" id="399969"/>
    <lineage>
        <taxon>Bacteria</taxon>
        <taxon>Pseudomonadati</taxon>
        <taxon>Pseudomonadota</taxon>
        <taxon>Gammaproteobacteria</taxon>
        <taxon>Enterobacterales</taxon>
        <taxon>Erwiniaceae</taxon>
        <taxon>Tatumella</taxon>
    </lineage>
</organism>
<evidence type="ECO:0000256" key="3">
    <source>
        <dbReference type="ARBA" id="ARBA00022795"/>
    </source>
</evidence>
<keyword evidence="3" id="KW-1005">Bacterial flagellum biogenesis</keyword>
<evidence type="ECO:0000256" key="4">
    <source>
        <dbReference type="ARBA" id="ARBA00023186"/>
    </source>
</evidence>
<evidence type="ECO:0000256" key="2">
    <source>
        <dbReference type="ARBA" id="ARBA00022490"/>
    </source>
</evidence>
<keyword evidence="2" id="KW-0963">Cytoplasm</keyword>
<name>A0ABW1VIY3_9GAMM</name>
<evidence type="ECO:0000313" key="7">
    <source>
        <dbReference type="Proteomes" id="UP001596215"/>
    </source>
</evidence>
<dbReference type="InterPro" id="IPR008622">
    <property type="entry name" value="FliT"/>
</dbReference>
<keyword evidence="4" id="KW-0143">Chaperone</keyword>
<comment type="subcellular location">
    <subcellularLocation>
        <location evidence="1">Cytoplasm</location>
        <location evidence="1">Cytosol</location>
    </subcellularLocation>
</comment>
<protein>
    <recommendedName>
        <fullName evidence="5">Flagellar protein FliT</fullName>
    </recommendedName>
</protein>
<dbReference type="Proteomes" id="UP001596215">
    <property type="component" value="Unassembled WGS sequence"/>
</dbReference>
<comment type="caution">
    <text evidence="6">The sequence shown here is derived from an EMBL/GenBank/DDBJ whole genome shotgun (WGS) entry which is preliminary data.</text>
</comment>
<dbReference type="EMBL" id="JBHSUC010000001">
    <property type="protein sequence ID" value="MFC6360530.1"/>
    <property type="molecule type" value="Genomic_DNA"/>
</dbReference>